<evidence type="ECO:0000256" key="1">
    <source>
        <dbReference type="SAM" id="SignalP"/>
    </source>
</evidence>
<name>A0A9N8EXQ3_9STRA</name>
<comment type="caution">
    <text evidence="2">The sequence shown here is derived from an EMBL/GenBank/DDBJ whole genome shotgun (WGS) entry which is preliminary data.</text>
</comment>
<evidence type="ECO:0000313" key="2">
    <source>
        <dbReference type="EMBL" id="CAB9530077.1"/>
    </source>
</evidence>
<sequence>MMTKILTVLVVLLLASVNAGSFARRGAVDSNKKEAVHVSILPPVPAFVNTARTTTPRAPTRRGAKQTTQKIESYSLEASLCAPEVLRGGAQEESRGRRQ</sequence>
<evidence type="ECO:0000313" key="3">
    <source>
        <dbReference type="Proteomes" id="UP001153069"/>
    </source>
</evidence>
<proteinExistence type="predicted"/>
<keyword evidence="1" id="KW-0732">Signal</keyword>
<organism evidence="2 3">
    <name type="scientific">Seminavis robusta</name>
    <dbReference type="NCBI Taxonomy" id="568900"/>
    <lineage>
        <taxon>Eukaryota</taxon>
        <taxon>Sar</taxon>
        <taxon>Stramenopiles</taxon>
        <taxon>Ochrophyta</taxon>
        <taxon>Bacillariophyta</taxon>
        <taxon>Bacillariophyceae</taxon>
        <taxon>Bacillariophycidae</taxon>
        <taxon>Naviculales</taxon>
        <taxon>Naviculaceae</taxon>
        <taxon>Seminavis</taxon>
    </lineage>
</organism>
<keyword evidence="3" id="KW-1185">Reference proteome</keyword>
<accession>A0A9N8EXQ3</accession>
<feature type="signal peptide" evidence="1">
    <location>
        <begin position="1"/>
        <end position="19"/>
    </location>
</feature>
<gene>
    <name evidence="2" type="ORF">SEMRO_2734_G335840.1</name>
</gene>
<dbReference type="Proteomes" id="UP001153069">
    <property type="component" value="Unassembled WGS sequence"/>
</dbReference>
<feature type="chain" id="PRO_5040514969" description="Secreted protein" evidence="1">
    <location>
        <begin position="20"/>
        <end position="99"/>
    </location>
</feature>
<reference evidence="2" key="1">
    <citation type="submission" date="2020-06" db="EMBL/GenBank/DDBJ databases">
        <authorList>
            <consortium name="Plant Systems Biology data submission"/>
        </authorList>
    </citation>
    <scope>NUCLEOTIDE SEQUENCE</scope>
    <source>
        <strain evidence="2">D6</strain>
    </source>
</reference>
<evidence type="ECO:0008006" key="4">
    <source>
        <dbReference type="Google" id="ProtNLM"/>
    </source>
</evidence>
<dbReference type="EMBL" id="CAICTM010002732">
    <property type="protein sequence ID" value="CAB9530077.1"/>
    <property type="molecule type" value="Genomic_DNA"/>
</dbReference>
<protein>
    <recommendedName>
        <fullName evidence="4">Secreted protein</fullName>
    </recommendedName>
</protein>
<dbReference type="AlphaFoldDB" id="A0A9N8EXQ3"/>